<dbReference type="Proteomes" id="UP000324629">
    <property type="component" value="Unassembled WGS sequence"/>
</dbReference>
<keyword evidence="5" id="KW-0408">Iron</keyword>
<comment type="similarity">
    <text evidence="3 5">Belongs to the heme-copper respiratory oxidase family.</text>
</comment>
<dbReference type="SUPFAM" id="SSF81442">
    <property type="entry name" value="Cytochrome c oxidase subunit I-like"/>
    <property type="match status" value="1"/>
</dbReference>
<comment type="subcellular location">
    <subcellularLocation>
        <location evidence="5">Mitochondrion inner membrane</location>
        <topology evidence="5">Multi-pass membrane protein</topology>
    </subcellularLocation>
</comment>
<dbReference type="GO" id="GO:0046872">
    <property type="term" value="F:metal ion binding"/>
    <property type="evidence" value="ECO:0007669"/>
    <property type="project" value="UniProtKB-KW"/>
</dbReference>
<evidence type="ECO:0000259" key="7">
    <source>
        <dbReference type="PROSITE" id="PS50855"/>
    </source>
</evidence>
<keyword evidence="5" id="KW-0496">Mitochondrion</keyword>
<dbReference type="EC" id="7.1.1.9" evidence="5"/>
<keyword evidence="5" id="KW-0249">Electron transport</keyword>
<dbReference type="InterPro" id="IPR036927">
    <property type="entry name" value="Cyt_c_oxase-like_su1_sf"/>
</dbReference>
<dbReference type="InterPro" id="IPR023616">
    <property type="entry name" value="Cyt_c_oxase-like_su1_dom"/>
</dbReference>
<keyword evidence="9" id="KW-1185">Reference proteome</keyword>
<dbReference type="GO" id="GO:0006123">
    <property type="term" value="P:mitochondrial electron transport, cytochrome c to oxygen"/>
    <property type="evidence" value="ECO:0007669"/>
    <property type="project" value="TreeGrafter"/>
</dbReference>
<dbReference type="InterPro" id="IPR000883">
    <property type="entry name" value="Cyt_C_Oxase_1"/>
</dbReference>
<keyword evidence="5" id="KW-0813">Transport</keyword>
<keyword evidence="5" id="KW-0349">Heme</keyword>
<keyword evidence="5" id="KW-0186">Copper</keyword>
<feature type="transmembrane region" description="Helical" evidence="6">
    <location>
        <begin position="98"/>
        <end position="119"/>
    </location>
</feature>
<dbReference type="GO" id="GO:0020037">
    <property type="term" value="F:heme binding"/>
    <property type="evidence" value="ECO:0007669"/>
    <property type="project" value="InterPro"/>
</dbReference>
<sequence>PEVYVLILPGYGVVRHICTTLANNDSLFGYYGLVFAMGAIVCLRSVVWAHHMFMVGIDIKTAVFFSSITMVIGIPTGIKVFSWLFMFGGTRLRLRDPILSWILGFIFLFTTGGVTGIILSSSIPDSLLHDTWFVVPHFHYVFSLGSLRTVAISLLW</sequence>
<feature type="transmembrane region" description="Helical" evidence="6">
    <location>
        <begin position="62"/>
        <end position="86"/>
    </location>
</feature>
<name>A0A5J4N4W3_9TREM</name>
<proteinExistence type="inferred from homology"/>
<dbReference type="GO" id="GO:0015990">
    <property type="term" value="P:electron transport coupled proton transport"/>
    <property type="evidence" value="ECO:0007669"/>
    <property type="project" value="TreeGrafter"/>
</dbReference>
<dbReference type="PRINTS" id="PR01165">
    <property type="entry name" value="CYCOXIDASEI"/>
</dbReference>
<comment type="caution">
    <text evidence="8">The sequence shown here is derived from an EMBL/GenBank/DDBJ whole genome shotgun (WGS) entry which is preliminary data.</text>
</comment>
<evidence type="ECO:0000313" key="8">
    <source>
        <dbReference type="EMBL" id="KAA3670563.1"/>
    </source>
</evidence>
<reference evidence="8 9" key="1">
    <citation type="journal article" date="2019" name="Gigascience">
        <title>Whole-genome sequence of the oriental lung fluke Paragonimus westermani.</title>
        <authorList>
            <person name="Oey H."/>
            <person name="Zakrzewski M."/>
            <person name="Narain K."/>
            <person name="Devi K.R."/>
            <person name="Agatsuma T."/>
            <person name="Nawaratna S."/>
            <person name="Gobert G.N."/>
            <person name="Jones M.K."/>
            <person name="Ragan M.A."/>
            <person name="McManus D.P."/>
            <person name="Krause L."/>
        </authorList>
    </citation>
    <scope>NUCLEOTIDE SEQUENCE [LARGE SCALE GENOMIC DNA]</scope>
    <source>
        <strain evidence="8 9">IND2009</strain>
    </source>
</reference>
<feature type="transmembrane region" description="Helical" evidence="6">
    <location>
        <begin position="30"/>
        <end position="50"/>
    </location>
</feature>
<dbReference type="PANTHER" id="PTHR10422:SF18">
    <property type="entry name" value="CYTOCHROME C OXIDASE SUBUNIT 1"/>
    <property type="match status" value="1"/>
</dbReference>
<comment type="pathway">
    <text evidence="2 5">Energy metabolism; oxidative phosphorylation.</text>
</comment>
<keyword evidence="5" id="KW-0999">Mitochondrion inner membrane</keyword>
<dbReference type="GO" id="GO:0005743">
    <property type="term" value="C:mitochondrial inner membrane"/>
    <property type="evidence" value="ECO:0007669"/>
    <property type="project" value="UniProtKB-SubCell"/>
</dbReference>
<evidence type="ECO:0000256" key="1">
    <source>
        <dbReference type="ARBA" id="ARBA00001971"/>
    </source>
</evidence>
<dbReference type="GO" id="GO:0004129">
    <property type="term" value="F:cytochrome-c oxidase activity"/>
    <property type="evidence" value="ECO:0007669"/>
    <property type="project" value="UniProtKB-EC"/>
</dbReference>
<protein>
    <recommendedName>
        <fullName evidence="4 5">Cytochrome c oxidase subunit 1</fullName>
        <ecNumber evidence="5">7.1.1.9</ecNumber>
    </recommendedName>
</protein>
<dbReference type="UniPathway" id="UPA00705"/>
<evidence type="ECO:0000256" key="4">
    <source>
        <dbReference type="ARBA" id="ARBA00015947"/>
    </source>
</evidence>
<keyword evidence="5" id="KW-0679">Respiratory chain</keyword>
<evidence type="ECO:0000256" key="2">
    <source>
        <dbReference type="ARBA" id="ARBA00004673"/>
    </source>
</evidence>
<feature type="non-terminal residue" evidence="8">
    <location>
        <position position="1"/>
    </location>
</feature>
<comment type="cofactor">
    <cofactor evidence="1">
        <name>heme</name>
        <dbReference type="ChEBI" id="CHEBI:30413"/>
    </cofactor>
</comment>
<dbReference type="AlphaFoldDB" id="A0A5J4N4W3"/>
<dbReference type="PANTHER" id="PTHR10422">
    <property type="entry name" value="CYTOCHROME C OXIDASE SUBUNIT 1"/>
    <property type="match status" value="1"/>
</dbReference>
<keyword evidence="5" id="KW-0479">Metal-binding</keyword>
<comment type="catalytic activity">
    <reaction evidence="5">
        <text>4 Fe(II)-[cytochrome c] + O2 + 8 H(+)(in) = 4 Fe(III)-[cytochrome c] + 2 H2O + 4 H(+)(out)</text>
        <dbReference type="Rhea" id="RHEA:11436"/>
        <dbReference type="Rhea" id="RHEA-COMP:10350"/>
        <dbReference type="Rhea" id="RHEA-COMP:14399"/>
        <dbReference type="ChEBI" id="CHEBI:15377"/>
        <dbReference type="ChEBI" id="CHEBI:15378"/>
        <dbReference type="ChEBI" id="CHEBI:15379"/>
        <dbReference type="ChEBI" id="CHEBI:29033"/>
        <dbReference type="ChEBI" id="CHEBI:29034"/>
        <dbReference type="EC" id="7.1.1.9"/>
    </reaction>
</comment>
<evidence type="ECO:0000256" key="5">
    <source>
        <dbReference type="RuleBase" id="RU000369"/>
    </source>
</evidence>
<keyword evidence="6" id="KW-1133">Transmembrane helix</keyword>
<evidence type="ECO:0000256" key="6">
    <source>
        <dbReference type="SAM" id="Phobius"/>
    </source>
</evidence>
<feature type="domain" description="Cytochrome oxidase subunit I profile" evidence="7">
    <location>
        <begin position="1"/>
        <end position="156"/>
    </location>
</feature>
<evidence type="ECO:0000313" key="9">
    <source>
        <dbReference type="Proteomes" id="UP000324629"/>
    </source>
</evidence>
<dbReference type="Pfam" id="PF00115">
    <property type="entry name" value="COX1"/>
    <property type="match status" value="1"/>
</dbReference>
<comment type="function">
    <text evidence="5">Component of the cytochrome c oxidase, the last enzyme in the mitochondrial electron transport chain which drives oxidative phosphorylation. The respiratory chain contains 3 multisubunit complexes succinate dehydrogenase (complex II, CII), ubiquinol-cytochrome c oxidoreductase (cytochrome b-c1 complex, complex III, CIII) and cytochrome c oxidase (complex IV, CIV), that cooperate to transfer electrons derived from NADH and succinate to molecular oxygen, creating an electrochemical gradient over the inner membrane that drives transmembrane transport and the ATP synthase. Cytochrome c oxidase is the component of the respiratory chain that catalyzes the reduction of oxygen to water. Electrons originating from reduced cytochrome c in the intermembrane space (IMS) are transferred via the dinuclear copper A center (CU(A)) of subunit 2 and heme A of subunit 1 to the active site in subunit 1, a binuclear center (BNC) formed by heme A3 and copper B (CU(B)). The BNC reduces molecular oxygen to 2 water molecules using 4 electrons from cytochrome c in the IMS and 4 protons from the mitochondrial matrix.</text>
</comment>
<dbReference type="EMBL" id="QNGE01009491">
    <property type="protein sequence ID" value="KAA3670563.1"/>
    <property type="molecule type" value="Genomic_DNA"/>
</dbReference>
<keyword evidence="5 6" id="KW-0472">Membrane</keyword>
<accession>A0A5J4N4W3</accession>
<dbReference type="Gene3D" id="1.20.210.10">
    <property type="entry name" value="Cytochrome c oxidase-like, subunit I domain"/>
    <property type="match status" value="1"/>
</dbReference>
<organism evidence="8 9">
    <name type="scientific">Paragonimus westermani</name>
    <dbReference type="NCBI Taxonomy" id="34504"/>
    <lineage>
        <taxon>Eukaryota</taxon>
        <taxon>Metazoa</taxon>
        <taxon>Spiralia</taxon>
        <taxon>Lophotrochozoa</taxon>
        <taxon>Platyhelminthes</taxon>
        <taxon>Trematoda</taxon>
        <taxon>Digenea</taxon>
        <taxon>Plagiorchiida</taxon>
        <taxon>Troglotremata</taxon>
        <taxon>Troglotrematidae</taxon>
        <taxon>Paragonimus</taxon>
    </lineage>
</organism>
<dbReference type="PROSITE" id="PS50855">
    <property type="entry name" value="COX1"/>
    <property type="match status" value="1"/>
</dbReference>
<feature type="transmembrane region" description="Helical" evidence="6">
    <location>
        <begin position="131"/>
        <end position="155"/>
    </location>
</feature>
<gene>
    <name evidence="8" type="ORF">DEA37_0002646</name>
</gene>
<evidence type="ECO:0000256" key="3">
    <source>
        <dbReference type="ARBA" id="ARBA00009578"/>
    </source>
</evidence>
<keyword evidence="5 6" id="KW-0812">Transmembrane</keyword>